<dbReference type="PANTHER" id="PTHR10434:SF11">
    <property type="entry name" value="1-ACYL-SN-GLYCEROL-3-PHOSPHATE ACYLTRANSFERASE"/>
    <property type="match status" value="1"/>
</dbReference>
<keyword evidence="5" id="KW-1185">Reference proteome</keyword>
<dbReference type="EMBL" id="CP095075">
    <property type="protein sequence ID" value="UOR12448.1"/>
    <property type="molecule type" value="Genomic_DNA"/>
</dbReference>
<reference evidence="4" key="1">
    <citation type="submission" date="2022-04" db="EMBL/GenBank/DDBJ databases">
        <title>Halobacillus sp. isolated from saltern.</title>
        <authorList>
            <person name="Won M."/>
            <person name="Lee C.-M."/>
            <person name="Woen H.-Y."/>
            <person name="Kwon S.-W."/>
        </authorList>
    </citation>
    <scope>NUCLEOTIDE SEQUENCE</scope>
    <source>
        <strain evidence="4">SSHM10-5</strain>
    </source>
</reference>
<evidence type="ECO:0000256" key="2">
    <source>
        <dbReference type="ARBA" id="ARBA00023315"/>
    </source>
</evidence>
<dbReference type="SMART" id="SM00563">
    <property type="entry name" value="PlsC"/>
    <property type="match status" value="1"/>
</dbReference>
<evidence type="ECO:0000313" key="4">
    <source>
        <dbReference type="EMBL" id="UOR12448.1"/>
    </source>
</evidence>
<dbReference type="GO" id="GO:0016746">
    <property type="term" value="F:acyltransferase activity"/>
    <property type="evidence" value="ECO:0007669"/>
    <property type="project" value="UniProtKB-KW"/>
</dbReference>
<proteinExistence type="predicted"/>
<dbReference type="SUPFAM" id="SSF69593">
    <property type="entry name" value="Glycerol-3-phosphate (1)-acyltransferase"/>
    <property type="match status" value="1"/>
</dbReference>
<dbReference type="Pfam" id="PF01553">
    <property type="entry name" value="Acyltransferase"/>
    <property type="match status" value="1"/>
</dbReference>
<evidence type="ECO:0000259" key="3">
    <source>
        <dbReference type="SMART" id="SM00563"/>
    </source>
</evidence>
<keyword evidence="2 4" id="KW-0012">Acyltransferase</keyword>
<dbReference type="RefSeq" id="WP_245033249.1">
    <property type="nucleotide sequence ID" value="NZ_CP095075.1"/>
</dbReference>
<dbReference type="PANTHER" id="PTHR10434">
    <property type="entry name" value="1-ACYL-SN-GLYCEROL-3-PHOSPHATE ACYLTRANSFERASE"/>
    <property type="match status" value="1"/>
</dbReference>
<feature type="domain" description="Phospholipid/glycerol acyltransferase" evidence="3">
    <location>
        <begin position="35"/>
        <end position="147"/>
    </location>
</feature>
<evidence type="ECO:0000256" key="1">
    <source>
        <dbReference type="ARBA" id="ARBA00022679"/>
    </source>
</evidence>
<protein>
    <submittedName>
        <fullName evidence="4">1-acyl-sn-glycerol-3-phosphate acyltransferase</fullName>
    </submittedName>
</protein>
<gene>
    <name evidence="4" type="ORF">MUO15_02715</name>
</gene>
<organism evidence="4 5">
    <name type="scientific">Halobacillus amylolyticus</name>
    <dbReference type="NCBI Taxonomy" id="2932259"/>
    <lineage>
        <taxon>Bacteria</taxon>
        <taxon>Bacillati</taxon>
        <taxon>Bacillota</taxon>
        <taxon>Bacilli</taxon>
        <taxon>Bacillales</taxon>
        <taxon>Bacillaceae</taxon>
        <taxon>Halobacillus</taxon>
    </lineage>
</organism>
<accession>A0ABY4HDF9</accession>
<dbReference type="Proteomes" id="UP000830326">
    <property type="component" value="Chromosome"/>
</dbReference>
<dbReference type="InterPro" id="IPR002123">
    <property type="entry name" value="Plipid/glycerol_acylTrfase"/>
</dbReference>
<evidence type="ECO:0000313" key="5">
    <source>
        <dbReference type="Proteomes" id="UP000830326"/>
    </source>
</evidence>
<sequence>MNLYKLGKLVCSLIFYPLYRIKVTGKENIPKDGPVIICANHISNVDPPVVGITNQRDVYFLAKEELFKNRFLEKLMKSINAFPIKRGMRDRNALRKGLGILKENHVLGLFPEGSRQKNGEIGKGLAGAGFFALRSEAAIVPCAIIGPYEKFKPLKVVYGKPIDMTGYREQKASAQVVTDRIMEEIRQLQEFHSEKSVIT</sequence>
<dbReference type="CDD" id="cd07989">
    <property type="entry name" value="LPLAT_AGPAT-like"/>
    <property type="match status" value="1"/>
</dbReference>
<name>A0ABY4HDF9_9BACI</name>
<keyword evidence="1" id="KW-0808">Transferase</keyword>